<dbReference type="EMBL" id="FNAG01000006">
    <property type="protein sequence ID" value="SDD75916.1"/>
    <property type="molecule type" value="Genomic_DNA"/>
</dbReference>
<protein>
    <submittedName>
        <fullName evidence="3">Predicted secreted hydrolase</fullName>
    </submittedName>
</protein>
<reference evidence="3 4" key="1">
    <citation type="submission" date="2016-10" db="EMBL/GenBank/DDBJ databases">
        <authorList>
            <person name="de Groot N.N."/>
        </authorList>
    </citation>
    <scope>NUCLEOTIDE SEQUENCE [LARGE SCALE GENOMIC DNA]</scope>
    <source>
        <strain evidence="3 4">DSM 16957</strain>
    </source>
</reference>
<dbReference type="Pfam" id="PF17186">
    <property type="entry name" value="Lipocalin_9"/>
    <property type="match status" value="1"/>
</dbReference>
<dbReference type="InterPro" id="IPR023374">
    <property type="entry name" value="AttH-like_dom_sf"/>
</dbReference>
<proteinExistence type="predicted"/>
<feature type="chain" id="PRO_5011437764" evidence="1">
    <location>
        <begin position="31"/>
        <end position="393"/>
    </location>
</feature>
<organism evidence="3 4">
    <name type="scientific">Aquimonas voraii</name>
    <dbReference type="NCBI Taxonomy" id="265719"/>
    <lineage>
        <taxon>Bacteria</taxon>
        <taxon>Pseudomonadati</taxon>
        <taxon>Pseudomonadota</taxon>
        <taxon>Gammaproteobacteria</taxon>
        <taxon>Lysobacterales</taxon>
        <taxon>Lysobacteraceae</taxon>
        <taxon>Aquimonas</taxon>
    </lineage>
</organism>
<dbReference type="OrthoDB" id="9770826at2"/>
<dbReference type="Proteomes" id="UP000199603">
    <property type="component" value="Unassembled WGS sequence"/>
</dbReference>
<accession>A0A1G6XFD0</accession>
<evidence type="ECO:0000313" key="3">
    <source>
        <dbReference type="EMBL" id="SDD75916.1"/>
    </source>
</evidence>
<keyword evidence="4" id="KW-1185">Reference proteome</keyword>
<dbReference type="SUPFAM" id="SSF159245">
    <property type="entry name" value="AttH-like"/>
    <property type="match status" value="1"/>
</dbReference>
<dbReference type="GO" id="GO:0016787">
    <property type="term" value="F:hydrolase activity"/>
    <property type="evidence" value="ECO:0007669"/>
    <property type="project" value="UniProtKB-KW"/>
</dbReference>
<evidence type="ECO:0000256" key="1">
    <source>
        <dbReference type="SAM" id="SignalP"/>
    </source>
</evidence>
<sequence>MTAIAKLRGLRRLRGVTLALSTLLVLVACAREPGDAGAEVESNAPAPLARTLQLGEDTAGFDTVTPRALGFPADHGAHPRHRIEWWYLTARLQDAQGRRFGAQWALFRFALRPEDAATRADFSGGQVYMLHAAVSDLDRGGFRHVERFARGAAGLAGVQTSPWRGWLGDCVGASSNAQPLFPLTLDCGGEDFRYRLELSEAGPRVLHGEGGYSAKSDLPGAASFYYAYPFLDARGAITLDGETHAVQGGAWYDHEWTSSLLGADQVGWDWFSLRFDSGEALMLFHIRDRSGEVVASRGSFIHADGRVEPFADGMVEASAQRQWLSPKTGVRYPLGWRLRSTRFDFDLEVDSVQDAQELDTTVRYWEGAIDARGRLDGREVRAEGYLELTGYGE</sequence>
<dbReference type="PROSITE" id="PS51257">
    <property type="entry name" value="PROKAR_LIPOPROTEIN"/>
    <property type="match status" value="1"/>
</dbReference>
<dbReference type="STRING" id="265719.SAMN04488509_106165"/>
<keyword evidence="3" id="KW-0378">Hydrolase</keyword>
<feature type="domain" description="AttH" evidence="2">
    <location>
        <begin position="83"/>
        <end position="258"/>
    </location>
</feature>
<dbReference type="PANTHER" id="PTHR38591">
    <property type="entry name" value="HYDROLASE"/>
    <property type="match status" value="1"/>
</dbReference>
<dbReference type="PANTHER" id="PTHR38591:SF1">
    <property type="entry name" value="BLL1000 PROTEIN"/>
    <property type="match status" value="1"/>
</dbReference>
<dbReference type="InterPro" id="IPR010791">
    <property type="entry name" value="AttH_dom"/>
</dbReference>
<dbReference type="Pfam" id="PF07143">
    <property type="entry name" value="CrtC"/>
    <property type="match status" value="1"/>
</dbReference>
<gene>
    <name evidence="3" type="ORF">SAMN04488509_106165</name>
</gene>
<evidence type="ECO:0000259" key="2">
    <source>
        <dbReference type="Pfam" id="PF07143"/>
    </source>
</evidence>
<dbReference type="Gene3D" id="2.40.370.10">
    <property type="entry name" value="AttH-like domain"/>
    <property type="match status" value="2"/>
</dbReference>
<keyword evidence="1" id="KW-0732">Signal</keyword>
<name>A0A1G6XFD0_9GAMM</name>
<evidence type="ECO:0000313" key="4">
    <source>
        <dbReference type="Proteomes" id="UP000199603"/>
    </source>
</evidence>
<feature type="signal peptide" evidence="1">
    <location>
        <begin position="1"/>
        <end position="30"/>
    </location>
</feature>
<dbReference type="RefSeq" id="WP_091242897.1">
    <property type="nucleotide sequence ID" value="NZ_FNAG01000006.1"/>
</dbReference>
<dbReference type="AlphaFoldDB" id="A0A1G6XFD0"/>